<dbReference type="SUPFAM" id="SSF51905">
    <property type="entry name" value="FAD/NAD(P)-binding domain"/>
    <property type="match status" value="1"/>
</dbReference>
<name>A0ABU2CM29_9MICO</name>
<evidence type="ECO:0000313" key="3">
    <source>
        <dbReference type="Proteomes" id="UP001183585"/>
    </source>
</evidence>
<organism evidence="2 3">
    <name type="scientific">Promicromonospora iranensis</name>
    <dbReference type="NCBI Taxonomy" id="1105144"/>
    <lineage>
        <taxon>Bacteria</taxon>
        <taxon>Bacillati</taxon>
        <taxon>Actinomycetota</taxon>
        <taxon>Actinomycetes</taxon>
        <taxon>Micrococcales</taxon>
        <taxon>Promicromonosporaceae</taxon>
        <taxon>Promicromonospora</taxon>
    </lineage>
</organism>
<dbReference type="Gene3D" id="3.30.9.10">
    <property type="entry name" value="D-Amino Acid Oxidase, subunit A, domain 2"/>
    <property type="match status" value="1"/>
</dbReference>
<dbReference type="EMBL" id="JAVDYE010000001">
    <property type="protein sequence ID" value="MDR7382399.1"/>
    <property type="molecule type" value="Genomic_DNA"/>
</dbReference>
<keyword evidence="3" id="KW-1185">Reference proteome</keyword>
<gene>
    <name evidence="2" type="ORF">J2S48_001914</name>
</gene>
<dbReference type="InterPro" id="IPR036188">
    <property type="entry name" value="FAD/NAD-bd_sf"/>
</dbReference>
<accession>A0ABU2CM29</accession>
<protein>
    <submittedName>
        <fullName evidence="2">Glycine/D-amino acid oxidase-like deaminating enzyme</fullName>
    </submittedName>
</protein>
<comment type="caution">
    <text evidence="2">The sequence shown here is derived from an EMBL/GenBank/DDBJ whole genome shotgun (WGS) entry which is preliminary data.</text>
</comment>
<dbReference type="RefSeq" id="WP_274993324.1">
    <property type="nucleotide sequence ID" value="NZ_JAJQQP010000004.1"/>
</dbReference>
<feature type="domain" description="FAD dependent oxidoreductase" evidence="1">
    <location>
        <begin position="52"/>
        <end position="426"/>
    </location>
</feature>
<dbReference type="Proteomes" id="UP001183585">
    <property type="component" value="Unassembled WGS sequence"/>
</dbReference>
<sequence length="495" mass="53123">MARLLQTVFERNVPARSVVDHALGGTRHAVFWLDDLGERATYPALSASTRADIAVVGGGYTGLWSALRAKQRHPGARVVLVEARSVGWAASGRNGGFCGARLAHGHEGGRPPDVPGRPDDPGLLARLGQENLAAIGTAVDTLGLDCQWERTGVVDLATEPHQIDWLLDAAARAAREGLPHTFLDRAKVRAEIASPTYEAGLVRPDAAALVHPARLATELARAASELGVEIFEQTRVTGLTPPGRAHDDAVLHTLSRTGEATVRAARVLLGTSAFPPLLPHYRRHTVPLYVSAVATEPLPADLLGAVGWRGRQGLTDLANRSHRYRLTADDRIVFGGYDAGYPRGGRVSRAHEDRPETFRRLAEHLLTTFPQLEGLRLTHRWSGAIDMPTRPGVWFGRTAGGRIQHAAGLAGLGVAGSHFAAQVMLDRFDVLDGSPGTERTALRTVRRAPVPFPPEPVAAAGIHAVRTALDRADHQGGRRDMLLRSLDALGLSLDT</sequence>
<dbReference type="PANTHER" id="PTHR13847:SF281">
    <property type="entry name" value="FAD DEPENDENT OXIDOREDUCTASE DOMAIN-CONTAINING PROTEIN"/>
    <property type="match status" value="1"/>
</dbReference>
<dbReference type="Pfam" id="PF01266">
    <property type="entry name" value="DAO"/>
    <property type="match status" value="1"/>
</dbReference>
<evidence type="ECO:0000313" key="2">
    <source>
        <dbReference type="EMBL" id="MDR7382399.1"/>
    </source>
</evidence>
<evidence type="ECO:0000259" key="1">
    <source>
        <dbReference type="Pfam" id="PF01266"/>
    </source>
</evidence>
<reference evidence="2 3" key="1">
    <citation type="submission" date="2023-07" db="EMBL/GenBank/DDBJ databases">
        <title>Sequencing the genomes of 1000 actinobacteria strains.</title>
        <authorList>
            <person name="Klenk H.-P."/>
        </authorList>
    </citation>
    <scope>NUCLEOTIDE SEQUENCE [LARGE SCALE GENOMIC DNA]</scope>
    <source>
        <strain evidence="2 3">DSM 45554</strain>
    </source>
</reference>
<dbReference type="InterPro" id="IPR006076">
    <property type="entry name" value="FAD-dep_OxRdtase"/>
</dbReference>
<dbReference type="PANTHER" id="PTHR13847">
    <property type="entry name" value="SARCOSINE DEHYDROGENASE-RELATED"/>
    <property type="match status" value="1"/>
</dbReference>
<dbReference type="Gene3D" id="3.50.50.60">
    <property type="entry name" value="FAD/NAD(P)-binding domain"/>
    <property type="match status" value="1"/>
</dbReference>
<proteinExistence type="predicted"/>